<name>A0ABQ2D3G0_9DEIO</name>
<feature type="domain" description="PRC-barrel" evidence="1">
    <location>
        <begin position="88"/>
        <end position="128"/>
    </location>
</feature>
<comment type="caution">
    <text evidence="2">The sequence shown here is derived from an EMBL/GenBank/DDBJ whole genome shotgun (WGS) entry which is preliminary data.</text>
</comment>
<organism evidence="2 3">
    <name type="scientific">Deinococcus roseus</name>
    <dbReference type="NCBI Taxonomy" id="392414"/>
    <lineage>
        <taxon>Bacteria</taxon>
        <taxon>Thermotogati</taxon>
        <taxon>Deinococcota</taxon>
        <taxon>Deinococci</taxon>
        <taxon>Deinococcales</taxon>
        <taxon>Deinococcaceae</taxon>
        <taxon>Deinococcus</taxon>
    </lineage>
</organism>
<dbReference type="EMBL" id="BMOD01000014">
    <property type="protein sequence ID" value="GGJ44715.1"/>
    <property type="molecule type" value="Genomic_DNA"/>
</dbReference>
<proteinExistence type="predicted"/>
<dbReference type="Pfam" id="PF05239">
    <property type="entry name" value="PRC"/>
    <property type="match status" value="1"/>
</dbReference>
<dbReference type="Proteomes" id="UP000632222">
    <property type="component" value="Unassembled WGS sequence"/>
</dbReference>
<accession>A0ABQ2D3G0</accession>
<evidence type="ECO:0000259" key="1">
    <source>
        <dbReference type="Pfam" id="PF05239"/>
    </source>
</evidence>
<reference evidence="3" key="1">
    <citation type="journal article" date="2019" name="Int. J. Syst. Evol. Microbiol.">
        <title>The Global Catalogue of Microorganisms (GCM) 10K type strain sequencing project: providing services to taxonomists for standard genome sequencing and annotation.</title>
        <authorList>
            <consortium name="The Broad Institute Genomics Platform"/>
            <consortium name="The Broad Institute Genome Sequencing Center for Infectious Disease"/>
            <person name="Wu L."/>
            <person name="Ma J."/>
        </authorList>
    </citation>
    <scope>NUCLEOTIDE SEQUENCE [LARGE SCALE GENOMIC DNA]</scope>
    <source>
        <strain evidence="3">JCM 14370</strain>
    </source>
</reference>
<dbReference type="RefSeq" id="WP_189004473.1">
    <property type="nucleotide sequence ID" value="NZ_BMOD01000014.1"/>
</dbReference>
<keyword evidence="3" id="KW-1185">Reference proteome</keyword>
<dbReference type="InterPro" id="IPR027275">
    <property type="entry name" value="PRC-brl_dom"/>
</dbReference>
<dbReference type="SUPFAM" id="SSF50346">
    <property type="entry name" value="PRC-barrel domain"/>
    <property type="match status" value="1"/>
</dbReference>
<dbReference type="Gene3D" id="2.30.30.240">
    <property type="entry name" value="PRC-barrel domain"/>
    <property type="match status" value="1"/>
</dbReference>
<sequence length="146" mass="16667">MLTVKTLMETGEIHTPHRKVGQVMDVVINHELGRVIAYLLRSEPFHTQEAVLFDALMYHSEHRGYVQSSDDVVPLIKLPRLQKLAEDYQVIGKPWLDFQGREIGTVEDISFDEQTGHVTYYKVKFHPHVPVSTPMVSAALSPFRGQ</sequence>
<gene>
    <name evidence="2" type="ORF">GCM10008938_33640</name>
</gene>
<evidence type="ECO:0000313" key="2">
    <source>
        <dbReference type="EMBL" id="GGJ44715.1"/>
    </source>
</evidence>
<evidence type="ECO:0000313" key="3">
    <source>
        <dbReference type="Proteomes" id="UP000632222"/>
    </source>
</evidence>
<protein>
    <recommendedName>
        <fullName evidence="1">PRC-barrel domain-containing protein</fullName>
    </recommendedName>
</protein>
<dbReference type="InterPro" id="IPR011033">
    <property type="entry name" value="PRC_barrel-like_sf"/>
</dbReference>